<name>A0A0L8ICM9_OCTBM</name>
<dbReference type="AlphaFoldDB" id="A0A0L8ICM9"/>
<keyword evidence="1" id="KW-0479">Metal-binding</keyword>
<keyword evidence="3" id="KW-0812">Transmembrane</keyword>
<evidence type="ECO:0000313" key="5">
    <source>
        <dbReference type="EMBL" id="KOF99149.1"/>
    </source>
</evidence>
<feature type="domain" description="CCHC-type" evidence="4">
    <location>
        <begin position="221"/>
        <end position="235"/>
    </location>
</feature>
<keyword evidence="3" id="KW-0472">Membrane</keyword>
<reference evidence="5" key="1">
    <citation type="submission" date="2015-07" db="EMBL/GenBank/DDBJ databases">
        <title>MeaNS - Measles Nucleotide Surveillance Program.</title>
        <authorList>
            <person name="Tran T."/>
            <person name="Druce J."/>
        </authorList>
    </citation>
    <scope>NUCLEOTIDE SEQUENCE</scope>
    <source>
        <strain evidence="5">UCB-OBI-ISO-001</strain>
        <tissue evidence="5">Gonad</tissue>
    </source>
</reference>
<gene>
    <name evidence="5" type="ORF">OCBIM_22019364mg</name>
</gene>
<evidence type="ECO:0000256" key="2">
    <source>
        <dbReference type="SAM" id="MobiDB-lite"/>
    </source>
</evidence>
<feature type="region of interest" description="Disordered" evidence="2">
    <location>
        <begin position="245"/>
        <end position="321"/>
    </location>
</feature>
<dbReference type="SUPFAM" id="SSF57756">
    <property type="entry name" value="Retrovirus zinc finger-like domains"/>
    <property type="match status" value="1"/>
</dbReference>
<dbReference type="Pfam" id="PF00098">
    <property type="entry name" value="zf-CCHC"/>
    <property type="match status" value="1"/>
</dbReference>
<evidence type="ECO:0000256" key="1">
    <source>
        <dbReference type="PROSITE-ProRule" id="PRU00047"/>
    </source>
</evidence>
<dbReference type="GO" id="GO:0003676">
    <property type="term" value="F:nucleic acid binding"/>
    <property type="evidence" value="ECO:0007669"/>
    <property type="project" value="InterPro"/>
</dbReference>
<evidence type="ECO:0000256" key="3">
    <source>
        <dbReference type="SAM" id="Phobius"/>
    </source>
</evidence>
<feature type="compositionally biased region" description="Basic and acidic residues" evidence="2">
    <location>
        <begin position="245"/>
        <end position="278"/>
    </location>
</feature>
<accession>A0A0L8ICM9</accession>
<proteinExistence type="predicted"/>
<protein>
    <recommendedName>
        <fullName evidence="4">CCHC-type domain-containing protein</fullName>
    </recommendedName>
</protein>
<dbReference type="GO" id="GO:0008270">
    <property type="term" value="F:zinc ion binding"/>
    <property type="evidence" value="ECO:0007669"/>
    <property type="project" value="UniProtKB-KW"/>
</dbReference>
<dbReference type="EMBL" id="KQ416009">
    <property type="protein sequence ID" value="KOF99149.1"/>
    <property type="molecule type" value="Genomic_DNA"/>
</dbReference>
<organism evidence="5">
    <name type="scientific">Octopus bimaculoides</name>
    <name type="common">California two-spotted octopus</name>
    <dbReference type="NCBI Taxonomy" id="37653"/>
    <lineage>
        <taxon>Eukaryota</taxon>
        <taxon>Metazoa</taxon>
        <taxon>Spiralia</taxon>
        <taxon>Lophotrochozoa</taxon>
        <taxon>Mollusca</taxon>
        <taxon>Cephalopoda</taxon>
        <taxon>Coleoidea</taxon>
        <taxon>Octopodiformes</taxon>
        <taxon>Octopoda</taxon>
        <taxon>Incirrata</taxon>
        <taxon>Octopodidae</taxon>
        <taxon>Octopus</taxon>
    </lineage>
</organism>
<dbReference type="InterPro" id="IPR036875">
    <property type="entry name" value="Znf_CCHC_sf"/>
</dbReference>
<feature type="transmembrane region" description="Helical" evidence="3">
    <location>
        <begin position="7"/>
        <end position="35"/>
    </location>
</feature>
<dbReference type="InterPro" id="IPR001878">
    <property type="entry name" value="Znf_CCHC"/>
</dbReference>
<keyword evidence="1" id="KW-0862">Zinc</keyword>
<keyword evidence="1" id="KW-0863">Zinc-finger</keyword>
<dbReference type="PROSITE" id="PS50158">
    <property type="entry name" value="ZF_CCHC"/>
    <property type="match status" value="1"/>
</dbReference>
<feature type="compositionally biased region" description="Basic and acidic residues" evidence="2">
    <location>
        <begin position="292"/>
        <end position="306"/>
    </location>
</feature>
<keyword evidence="3" id="KW-1133">Transmembrane helix</keyword>
<sequence>MMMMTTAAAAVVVMVVVVVVVFMIVMVLLMIMLLVGDTVVGVDGNTVAIVLEVVGGIGSTSVDDKDDDGKDVDDDDDDDDAMVSGSVSSMESYAKATAVRKPVPLETKLIKLDMEEVTRSRNLIEVEGDSYKLCPPKETKENKILRTVVYRTPAVETVLAATKEELQLGPVAKTKVCKWWGFGLEMWLFAIFEDIERIPYQIEMEDEKTLNVVVEGRKPNCYICGERGHMKTKCPLYEFTQPRQEKVQTEEERIVDHTEEIKERQKCETEKTKEKNENEATNPKKRRKNKSKERSTENKEEIKKPETNNVQEEEERTVKDVKYKGGLIKYENCEQMERKVERLEEIIRVKMPEKCAEK</sequence>
<dbReference type="SMART" id="SM00343">
    <property type="entry name" value="ZnF_C2HC"/>
    <property type="match status" value="1"/>
</dbReference>
<evidence type="ECO:0000259" key="4">
    <source>
        <dbReference type="PROSITE" id="PS50158"/>
    </source>
</evidence>